<gene>
    <name evidence="1" type="ORF">DXA38_22410</name>
</gene>
<dbReference type="RefSeq" id="WP_117445062.1">
    <property type="nucleotide sequence ID" value="NZ_JAKNHC010000085.1"/>
</dbReference>
<dbReference type="AlphaFoldDB" id="A0A3E2VBV0"/>
<reference evidence="1 2" key="1">
    <citation type="submission" date="2018-08" db="EMBL/GenBank/DDBJ databases">
        <title>A genome reference for cultivated species of the human gut microbiota.</title>
        <authorList>
            <person name="Zou Y."/>
            <person name="Xue W."/>
            <person name="Luo G."/>
        </authorList>
    </citation>
    <scope>NUCLEOTIDE SEQUENCE [LARGE SCALE GENOMIC DNA]</scope>
    <source>
        <strain evidence="1 2">OF01-2LB</strain>
    </source>
</reference>
<dbReference type="Proteomes" id="UP000260025">
    <property type="component" value="Unassembled WGS sequence"/>
</dbReference>
<name>A0A3E2VBV0_CLOIN</name>
<dbReference type="EMBL" id="QVEV01000090">
    <property type="protein sequence ID" value="RGC08041.1"/>
    <property type="molecule type" value="Genomic_DNA"/>
</dbReference>
<dbReference type="OrthoDB" id="1957719at2"/>
<evidence type="ECO:0000313" key="1">
    <source>
        <dbReference type="EMBL" id="RGC08041.1"/>
    </source>
</evidence>
<organism evidence="1 2">
    <name type="scientific">Clostridium innocuum</name>
    <dbReference type="NCBI Taxonomy" id="1522"/>
    <lineage>
        <taxon>Bacteria</taxon>
        <taxon>Bacillati</taxon>
        <taxon>Bacillota</taxon>
        <taxon>Clostridia</taxon>
        <taxon>Eubacteriales</taxon>
        <taxon>Clostridiaceae</taxon>
        <taxon>Clostridium</taxon>
    </lineage>
</organism>
<proteinExistence type="predicted"/>
<protein>
    <submittedName>
        <fullName evidence="1">Uncharacterized protein</fullName>
    </submittedName>
</protein>
<sequence length="175" mass="20209">MFDKDIRLFGKYAEILKKYSKDNSSESEYKFDLLDNSGVKHICYIFETMIGLYMCAGMIGVIEGKKVDSSNENRNIYANIMTEQVQKNKNNLNRIVQYMVLSTEDGSTDKKIKDAFRLRDSSDIELEKELMAYCCAGLEIIDEWFKNCTTYERLANVLLNFIDNYSSEISSDGQL</sequence>
<evidence type="ECO:0000313" key="2">
    <source>
        <dbReference type="Proteomes" id="UP000260025"/>
    </source>
</evidence>
<accession>A0A3E2VBV0</accession>
<comment type="caution">
    <text evidence="1">The sequence shown here is derived from an EMBL/GenBank/DDBJ whole genome shotgun (WGS) entry which is preliminary data.</text>
</comment>